<reference evidence="2 3" key="1">
    <citation type="submission" date="2015-01" db="EMBL/GenBank/DDBJ databases">
        <title>The Genome Sequence of Ochroconis gallopava CBS43764.</title>
        <authorList>
            <consortium name="The Broad Institute Genomics Platform"/>
            <person name="Cuomo C."/>
            <person name="de Hoog S."/>
            <person name="Gorbushina A."/>
            <person name="Stielow B."/>
            <person name="Teixiera M."/>
            <person name="Abouelleil A."/>
            <person name="Chapman S.B."/>
            <person name="Priest M."/>
            <person name="Young S.K."/>
            <person name="Wortman J."/>
            <person name="Nusbaum C."/>
            <person name="Birren B."/>
        </authorList>
    </citation>
    <scope>NUCLEOTIDE SEQUENCE [LARGE SCALE GENOMIC DNA]</scope>
    <source>
        <strain evidence="2 3">CBS 43764</strain>
    </source>
</reference>
<proteinExistence type="predicted"/>
<feature type="coiled-coil region" evidence="1">
    <location>
        <begin position="59"/>
        <end position="159"/>
    </location>
</feature>
<dbReference type="Proteomes" id="UP000053259">
    <property type="component" value="Unassembled WGS sequence"/>
</dbReference>
<evidence type="ECO:0000313" key="3">
    <source>
        <dbReference type="Proteomes" id="UP000053259"/>
    </source>
</evidence>
<dbReference type="RefSeq" id="XP_016214570.1">
    <property type="nucleotide sequence ID" value="XM_016357778.1"/>
</dbReference>
<gene>
    <name evidence="2" type="ORF">PV09_04435</name>
</gene>
<sequence>MDSSNTFQFGKSAKFEFNMPGKFESAFPIPAQAPETKQQPSQPPLAVTANYPGNQYVTLAQYEDLEKRLEALTTEVEKEKCLRDMVRKSATNMEQAYQGLQNTHQAAVDRIKELEIALQDSNKRLEICKAALENSQAQYKATAKDLQACQAKLEAAEASVDAKVHEFKVKLENELVEEHFQNLMMDLDKEVSIASPSTTPPPLSSQPTNLALATPITVAETVPTADKRYLRLELEKEDVVVKYDQLLRNTATLLRGQRMANWTMIIFLALMSMHVAAWLTSPSPAGPGAFGFGWIAEDSALSRLHAWALTYLVEATGGLRVYL</sequence>
<dbReference type="HOGENOM" id="CLU_861082_0_0_1"/>
<evidence type="ECO:0000256" key="1">
    <source>
        <dbReference type="SAM" id="Coils"/>
    </source>
</evidence>
<dbReference type="SUPFAM" id="SSF57997">
    <property type="entry name" value="Tropomyosin"/>
    <property type="match status" value="1"/>
</dbReference>
<keyword evidence="1" id="KW-0175">Coiled coil</keyword>
<evidence type="ECO:0000313" key="2">
    <source>
        <dbReference type="EMBL" id="KIW04701.1"/>
    </source>
</evidence>
<organism evidence="2 3">
    <name type="scientific">Verruconis gallopava</name>
    <dbReference type="NCBI Taxonomy" id="253628"/>
    <lineage>
        <taxon>Eukaryota</taxon>
        <taxon>Fungi</taxon>
        <taxon>Dikarya</taxon>
        <taxon>Ascomycota</taxon>
        <taxon>Pezizomycotina</taxon>
        <taxon>Dothideomycetes</taxon>
        <taxon>Pleosporomycetidae</taxon>
        <taxon>Venturiales</taxon>
        <taxon>Sympoventuriaceae</taxon>
        <taxon>Verruconis</taxon>
    </lineage>
</organism>
<accession>A0A0D1XQ43</accession>
<dbReference type="VEuPathDB" id="FungiDB:PV09_04435"/>
<name>A0A0D1XQ43_9PEZI</name>
<dbReference type="InParanoid" id="A0A0D1XQ43"/>
<dbReference type="EMBL" id="KN847540">
    <property type="protein sequence ID" value="KIW04701.1"/>
    <property type="molecule type" value="Genomic_DNA"/>
</dbReference>
<keyword evidence="3" id="KW-1185">Reference proteome</keyword>
<dbReference type="AlphaFoldDB" id="A0A0D1XQ43"/>
<protein>
    <submittedName>
        <fullName evidence="2">Uncharacterized protein</fullName>
    </submittedName>
</protein>
<dbReference type="GeneID" id="27312408"/>